<evidence type="ECO:0000256" key="9">
    <source>
        <dbReference type="ARBA" id="ARBA00032380"/>
    </source>
</evidence>
<dbReference type="InterPro" id="IPR053378">
    <property type="entry name" value="Prenyl_diphosphate_synthase"/>
</dbReference>
<dbReference type="InterPro" id="IPR008949">
    <property type="entry name" value="Isoprenoid_synthase_dom_sf"/>
</dbReference>
<evidence type="ECO:0000256" key="1">
    <source>
        <dbReference type="ARBA" id="ARBA00001946"/>
    </source>
</evidence>
<keyword evidence="14" id="KW-1185">Reference proteome</keyword>
<dbReference type="AlphaFoldDB" id="A0A926HRF5"/>
<keyword evidence="7" id="KW-0460">Magnesium</keyword>
<dbReference type="SFLD" id="SFLDS00005">
    <property type="entry name" value="Isoprenoid_Synthase_Type_I"/>
    <property type="match status" value="1"/>
</dbReference>
<comment type="similarity">
    <text evidence="2 12">Belongs to the FPP/GGPP synthase family.</text>
</comment>
<dbReference type="PROSITE" id="PS00444">
    <property type="entry name" value="POLYPRENYL_SYNTHASE_2"/>
    <property type="match status" value="1"/>
</dbReference>
<proteinExistence type="inferred from homology"/>
<dbReference type="NCBIfam" id="NF045485">
    <property type="entry name" value="FPPsyn"/>
    <property type="match status" value="1"/>
</dbReference>
<dbReference type="InterPro" id="IPR000092">
    <property type="entry name" value="Polyprenyl_synt"/>
</dbReference>
<sequence length="295" mass="31617">MLDWNQNDLQKIEAQLAAYVEDQGEPLHTEILSSMRYSLMAGGKRLRPLLTLAFCRLCGGEAEAALPFACAVEMIHTYSLIHDDLPCMDDDAMRRGRPTNHCVYGEGLAVVAGDALQALAFDVMLRPQTLQLAGAERAAKAAQILAECAGARGMCGGQAIDLLAEGKKISIETLREMDREKTCALIDAAVRMGCVVAGANEEQLAAAKRYAMALGLAFQIVDDLLDLEGDAEMMGKATGSDAAHEKCTYVSLLGKSRAEELVKSMTEEAVDALAAFHEGTEPLKALALALAKRQS</sequence>
<evidence type="ECO:0000256" key="2">
    <source>
        <dbReference type="ARBA" id="ARBA00006706"/>
    </source>
</evidence>
<evidence type="ECO:0000256" key="8">
    <source>
        <dbReference type="ARBA" id="ARBA00023229"/>
    </source>
</evidence>
<keyword evidence="8" id="KW-0414">Isoprene biosynthesis</keyword>
<gene>
    <name evidence="13" type="ORF">IAG03_06895</name>
</gene>
<dbReference type="GO" id="GO:0005737">
    <property type="term" value="C:cytoplasm"/>
    <property type="evidence" value="ECO:0007669"/>
    <property type="project" value="UniProtKB-ARBA"/>
</dbReference>
<comment type="caution">
    <text evidence="13">The sequence shown here is derived from an EMBL/GenBank/DDBJ whole genome shotgun (WGS) entry which is preliminary data.</text>
</comment>
<dbReference type="CDD" id="cd00685">
    <property type="entry name" value="Trans_IPPS_HT"/>
    <property type="match status" value="1"/>
</dbReference>
<comment type="catalytic activity">
    <reaction evidence="11">
        <text>isopentenyl diphosphate + (2E)-geranyl diphosphate = (2E,6E)-farnesyl diphosphate + diphosphate</text>
        <dbReference type="Rhea" id="RHEA:19361"/>
        <dbReference type="ChEBI" id="CHEBI:33019"/>
        <dbReference type="ChEBI" id="CHEBI:58057"/>
        <dbReference type="ChEBI" id="CHEBI:128769"/>
        <dbReference type="ChEBI" id="CHEBI:175763"/>
        <dbReference type="EC" id="2.5.1.10"/>
    </reaction>
</comment>
<evidence type="ECO:0000313" key="14">
    <source>
        <dbReference type="Proteomes" id="UP000651482"/>
    </source>
</evidence>
<dbReference type="FunFam" id="1.10.600.10:FF:000001">
    <property type="entry name" value="Geranylgeranyl diphosphate synthase"/>
    <property type="match status" value="1"/>
</dbReference>
<dbReference type="InterPro" id="IPR033749">
    <property type="entry name" value="Polyprenyl_synt_CS"/>
</dbReference>
<dbReference type="Gene3D" id="1.10.600.10">
    <property type="entry name" value="Farnesyl Diphosphate Synthase"/>
    <property type="match status" value="1"/>
</dbReference>
<evidence type="ECO:0000256" key="7">
    <source>
        <dbReference type="ARBA" id="ARBA00022842"/>
    </source>
</evidence>
<dbReference type="PANTHER" id="PTHR43281">
    <property type="entry name" value="FARNESYL DIPHOSPHATE SYNTHASE"/>
    <property type="match status" value="1"/>
</dbReference>
<keyword evidence="5 12" id="KW-0808">Transferase</keyword>
<dbReference type="GO" id="GO:0004337">
    <property type="term" value="F:(2E,6E)-farnesyl diphosphate synthase activity"/>
    <property type="evidence" value="ECO:0007669"/>
    <property type="project" value="UniProtKB-EC"/>
</dbReference>
<reference evidence="13" key="1">
    <citation type="submission" date="2020-08" db="EMBL/GenBank/DDBJ databases">
        <title>Genome public.</title>
        <authorList>
            <person name="Liu C."/>
            <person name="Sun Q."/>
        </authorList>
    </citation>
    <scope>NUCLEOTIDE SEQUENCE</scope>
    <source>
        <strain evidence="13">NSJ-40</strain>
    </source>
</reference>
<evidence type="ECO:0000256" key="11">
    <source>
        <dbReference type="ARBA" id="ARBA00049399"/>
    </source>
</evidence>
<comment type="cofactor">
    <cofactor evidence="1">
        <name>Mg(2+)</name>
        <dbReference type="ChEBI" id="CHEBI:18420"/>
    </cofactor>
</comment>
<dbReference type="Proteomes" id="UP000651482">
    <property type="component" value="Unassembled WGS sequence"/>
</dbReference>
<name>A0A926HRF5_9FIRM</name>
<evidence type="ECO:0000313" key="13">
    <source>
        <dbReference type="EMBL" id="MBC8533734.1"/>
    </source>
</evidence>
<dbReference type="GO" id="GO:0016114">
    <property type="term" value="P:terpenoid biosynthetic process"/>
    <property type="evidence" value="ECO:0007669"/>
    <property type="project" value="UniProtKB-ARBA"/>
</dbReference>
<dbReference type="Pfam" id="PF00348">
    <property type="entry name" value="polyprenyl_synt"/>
    <property type="match status" value="1"/>
</dbReference>
<organism evidence="13 14">
    <name type="scientific">Yeguia hominis</name>
    <dbReference type="NCBI Taxonomy" id="2763662"/>
    <lineage>
        <taxon>Bacteria</taxon>
        <taxon>Bacillati</taxon>
        <taxon>Bacillota</taxon>
        <taxon>Clostridia</taxon>
        <taxon>Eubacteriales</taxon>
        <taxon>Yeguiaceae</taxon>
        <taxon>Yeguia</taxon>
    </lineage>
</organism>
<keyword evidence="6" id="KW-0479">Metal-binding</keyword>
<dbReference type="SFLD" id="SFLDG01017">
    <property type="entry name" value="Polyprenyl_Transferase_Like"/>
    <property type="match status" value="1"/>
</dbReference>
<dbReference type="RefSeq" id="WP_249319368.1">
    <property type="nucleotide sequence ID" value="NZ_JACRSN010000008.1"/>
</dbReference>
<dbReference type="EMBL" id="JACRSN010000008">
    <property type="protein sequence ID" value="MBC8533734.1"/>
    <property type="molecule type" value="Genomic_DNA"/>
</dbReference>
<evidence type="ECO:0000256" key="4">
    <source>
        <dbReference type="ARBA" id="ARBA00015100"/>
    </source>
</evidence>
<dbReference type="EC" id="2.5.1.10" evidence="3"/>
<evidence type="ECO:0000256" key="5">
    <source>
        <dbReference type="ARBA" id="ARBA00022679"/>
    </source>
</evidence>
<dbReference type="PROSITE" id="PS00723">
    <property type="entry name" value="POLYPRENYL_SYNTHASE_1"/>
    <property type="match status" value="1"/>
</dbReference>
<dbReference type="SUPFAM" id="SSF48576">
    <property type="entry name" value="Terpenoid synthases"/>
    <property type="match status" value="1"/>
</dbReference>
<evidence type="ECO:0000256" key="10">
    <source>
        <dbReference type="ARBA" id="ARBA00032873"/>
    </source>
</evidence>
<evidence type="ECO:0000256" key="3">
    <source>
        <dbReference type="ARBA" id="ARBA00012439"/>
    </source>
</evidence>
<protein>
    <recommendedName>
        <fullName evidence="4">Farnesyl diphosphate synthase</fullName>
        <ecNumber evidence="3">2.5.1.10</ecNumber>
    </recommendedName>
    <alternativeName>
        <fullName evidence="10">(2E,6E)-farnesyl diphosphate synthase</fullName>
    </alternativeName>
    <alternativeName>
        <fullName evidence="9">Geranyltranstransferase</fullName>
    </alternativeName>
</protein>
<dbReference type="PANTHER" id="PTHR43281:SF1">
    <property type="entry name" value="FARNESYL DIPHOSPHATE SYNTHASE"/>
    <property type="match status" value="1"/>
</dbReference>
<accession>A0A926HRF5</accession>
<evidence type="ECO:0000256" key="12">
    <source>
        <dbReference type="RuleBase" id="RU004466"/>
    </source>
</evidence>
<dbReference type="GO" id="GO:0046872">
    <property type="term" value="F:metal ion binding"/>
    <property type="evidence" value="ECO:0007669"/>
    <property type="project" value="UniProtKB-KW"/>
</dbReference>
<evidence type="ECO:0000256" key="6">
    <source>
        <dbReference type="ARBA" id="ARBA00022723"/>
    </source>
</evidence>